<keyword evidence="1" id="KW-0805">Transcription regulation</keyword>
<feature type="domain" description="HTH tetR-type" evidence="5">
    <location>
        <begin position="13"/>
        <end position="73"/>
    </location>
</feature>
<dbReference type="PANTHER" id="PTHR30055">
    <property type="entry name" value="HTH-TYPE TRANSCRIPTIONAL REGULATOR RUTR"/>
    <property type="match status" value="1"/>
</dbReference>
<evidence type="ECO:0000313" key="7">
    <source>
        <dbReference type="Proteomes" id="UP001260188"/>
    </source>
</evidence>
<dbReference type="SUPFAM" id="SSF46689">
    <property type="entry name" value="Homeodomain-like"/>
    <property type="match status" value="1"/>
</dbReference>
<dbReference type="PANTHER" id="PTHR30055:SF238">
    <property type="entry name" value="MYCOFACTOCIN BIOSYNTHESIS TRANSCRIPTIONAL REGULATOR MFTR-RELATED"/>
    <property type="match status" value="1"/>
</dbReference>
<dbReference type="InterPro" id="IPR009057">
    <property type="entry name" value="Homeodomain-like_sf"/>
</dbReference>
<dbReference type="Proteomes" id="UP001260188">
    <property type="component" value="Unassembled WGS sequence"/>
</dbReference>
<sequence>MVTSSTRAGRPRVSSRETLAEAACELFLERGYEATTVADITRRAGVSRSSFFNYFSSKSAVLWSGLDERIGALELALRGAGGADEVASAIGDLARGFAPDALALAIVNDVAMGLSDELARDAALRAARVARAVAAALHRSGMAPLEADILGAAWGGAVLGAVRSWARGGAGRADLAQEMGRAIAIVRGR</sequence>
<evidence type="ECO:0000256" key="2">
    <source>
        <dbReference type="ARBA" id="ARBA00023125"/>
    </source>
</evidence>
<evidence type="ECO:0000256" key="1">
    <source>
        <dbReference type="ARBA" id="ARBA00023015"/>
    </source>
</evidence>
<proteinExistence type="predicted"/>
<dbReference type="Pfam" id="PF00440">
    <property type="entry name" value="TetR_N"/>
    <property type="match status" value="1"/>
</dbReference>
<reference evidence="6 7" key="1">
    <citation type="submission" date="2023-08" db="EMBL/GenBank/DDBJ databases">
        <title>Functional and genomic diversity of the sorghum phyllosphere microbiome.</title>
        <authorList>
            <person name="Shade A."/>
        </authorList>
    </citation>
    <scope>NUCLEOTIDE SEQUENCE [LARGE SCALE GENOMIC DNA]</scope>
    <source>
        <strain evidence="6 7">SORGH_AS_0919</strain>
    </source>
</reference>
<evidence type="ECO:0000256" key="4">
    <source>
        <dbReference type="PROSITE-ProRule" id="PRU00335"/>
    </source>
</evidence>
<keyword evidence="2 4" id="KW-0238">DNA-binding</keyword>
<name>A0ABU1HXA0_9MICO</name>
<dbReference type="EMBL" id="JAVIZA010000001">
    <property type="protein sequence ID" value="MDR6166271.1"/>
    <property type="molecule type" value="Genomic_DNA"/>
</dbReference>
<organism evidence="6 7">
    <name type="scientific">Microbacterium paludicola</name>
    <dbReference type="NCBI Taxonomy" id="300019"/>
    <lineage>
        <taxon>Bacteria</taxon>
        <taxon>Bacillati</taxon>
        <taxon>Actinomycetota</taxon>
        <taxon>Actinomycetes</taxon>
        <taxon>Micrococcales</taxon>
        <taxon>Microbacteriaceae</taxon>
        <taxon>Microbacterium</taxon>
    </lineage>
</organism>
<protein>
    <submittedName>
        <fullName evidence="6">AcrR family transcriptional regulator</fullName>
    </submittedName>
</protein>
<dbReference type="InterPro" id="IPR050109">
    <property type="entry name" value="HTH-type_TetR-like_transc_reg"/>
</dbReference>
<evidence type="ECO:0000256" key="3">
    <source>
        <dbReference type="ARBA" id="ARBA00023163"/>
    </source>
</evidence>
<feature type="DNA-binding region" description="H-T-H motif" evidence="4">
    <location>
        <begin position="36"/>
        <end position="55"/>
    </location>
</feature>
<gene>
    <name evidence="6" type="ORF">QE367_000475</name>
</gene>
<evidence type="ECO:0000259" key="5">
    <source>
        <dbReference type="PROSITE" id="PS50977"/>
    </source>
</evidence>
<dbReference type="InterPro" id="IPR001647">
    <property type="entry name" value="HTH_TetR"/>
</dbReference>
<keyword evidence="7" id="KW-1185">Reference proteome</keyword>
<comment type="caution">
    <text evidence="6">The sequence shown here is derived from an EMBL/GenBank/DDBJ whole genome shotgun (WGS) entry which is preliminary data.</text>
</comment>
<dbReference type="Gene3D" id="1.10.357.10">
    <property type="entry name" value="Tetracycline Repressor, domain 2"/>
    <property type="match status" value="1"/>
</dbReference>
<evidence type="ECO:0000313" key="6">
    <source>
        <dbReference type="EMBL" id="MDR6166271.1"/>
    </source>
</evidence>
<dbReference type="PROSITE" id="PS50977">
    <property type="entry name" value="HTH_TETR_2"/>
    <property type="match status" value="1"/>
</dbReference>
<accession>A0ABU1HXA0</accession>
<dbReference type="PRINTS" id="PR00455">
    <property type="entry name" value="HTHTETR"/>
</dbReference>
<keyword evidence="3" id="KW-0804">Transcription</keyword>